<evidence type="ECO:0000313" key="2">
    <source>
        <dbReference type="Proteomes" id="UP000192501"/>
    </source>
</evidence>
<organism evidence="1 2">
    <name type="scientific">Hepatospora eriocheir</name>
    <dbReference type="NCBI Taxonomy" id="1081669"/>
    <lineage>
        <taxon>Eukaryota</taxon>
        <taxon>Fungi</taxon>
        <taxon>Fungi incertae sedis</taxon>
        <taxon>Microsporidia</taxon>
        <taxon>Hepatosporidae</taxon>
        <taxon>Hepatospora</taxon>
    </lineage>
</organism>
<reference evidence="1 2" key="1">
    <citation type="journal article" date="2017" name="Environ. Microbiol.">
        <title>Decay of the glycolytic pathway and adaptation to intranuclear parasitism within Enterocytozoonidae microsporidia.</title>
        <authorList>
            <person name="Wiredu Boakye D."/>
            <person name="Jaroenlak P."/>
            <person name="Prachumwat A."/>
            <person name="Williams T.A."/>
            <person name="Bateman K.S."/>
            <person name="Itsathitphaisarn O."/>
            <person name="Sritunyalucksana K."/>
            <person name="Paszkiewicz K.H."/>
            <person name="Moore K.A."/>
            <person name="Stentiford G.D."/>
            <person name="Williams B.A."/>
        </authorList>
    </citation>
    <scope>NUCLEOTIDE SEQUENCE [LARGE SCALE GENOMIC DNA]</scope>
    <source>
        <strain evidence="2">canceri</strain>
    </source>
</reference>
<dbReference type="VEuPathDB" id="MicrosporidiaDB:HERIO_195"/>
<gene>
    <name evidence="1" type="ORF">A0H76_841</name>
</gene>
<dbReference type="Proteomes" id="UP000192501">
    <property type="component" value="Unassembled WGS sequence"/>
</dbReference>
<comment type="caution">
    <text evidence="1">The sequence shown here is derived from an EMBL/GenBank/DDBJ whole genome shotgun (WGS) entry which is preliminary data.</text>
</comment>
<dbReference type="EMBL" id="LTAI01000194">
    <property type="protein sequence ID" value="ORD99441.1"/>
    <property type="molecule type" value="Genomic_DNA"/>
</dbReference>
<sequence>MRYDYYDPKDLLKIIFYFQNKKLLKKFINDNGVMLLMIDYFKENDTMNEFNRICIKSLIKLGI</sequence>
<accession>A0A1X0QI39</accession>
<proteinExistence type="predicted"/>
<protein>
    <submittedName>
        <fullName evidence="1">Uncharacterized protein</fullName>
    </submittedName>
</protein>
<evidence type="ECO:0000313" key="1">
    <source>
        <dbReference type="EMBL" id="ORD99441.1"/>
    </source>
</evidence>
<name>A0A1X0QI39_9MICR</name>
<dbReference type="VEuPathDB" id="MicrosporidiaDB:A0H76_841"/>
<dbReference type="AlphaFoldDB" id="A0A1X0QI39"/>